<dbReference type="PhylomeDB" id="Q46H60"/>
<dbReference type="HOGENOM" id="CLU_836406_0_0_3"/>
<evidence type="ECO:0000313" key="2">
    <source>
        <dbReference type="Proteomes" id="UP000002535"/>
    </source>
</evidence>
<gene>
    <name evidence="1" type="ordered locus">PMN2A_1684</name>
</gene>
<reference evidence="1 2" key="1">
    <citation type="journal article" date="2007" name="PLoS Genet.">
        <title>Patterns and implications of gene gain and loss in the evolution of Prochlorococcus.</title>
        <authorList>
            <person name="Kettler G.C."/>
            <person name="Martiny A.C."/>
            <person name="Huang K."/>
            <person name="Zucker J."/>
            <person name="Coleman M.L."/>
            <person name="Rodrigue S."/>
            <person name="Chen F."/>
            <person name="Lapidus A."/>
            <person name="Ferriera S."/>
            <person name="Johnson J."/>
            <person name="Steglich C."/>
            <person name="Church G.M."/>
            <person name="Richardson P."/>
            <person name="Chisholm S.W."/>
        </authorList>
    </citation>
    <scope>NUCLEOTIDE SEQUENCE [LARGE SCALE GENOMIC DNA]</scope>
    <source>
        <strain evidence="1 2">NATL2A</strain>
    </source>
</reference>
<dbReference type="EMBL" id="CP000095">
    <property type="protein sequence ID" value="AAZ59172.1"/>
    <property type="molecule type" value="Genomic_DNA"/>
</dbReference>
<organism evidence="1 2">
    <name type="scientific">Prochlorococcus marinus (strain NATL2A)</name>
    <dbReference type="NCBI Taxonomy" id="59920"/>
    <lineage>
        <taxon>Bacteria</taxon>
        <taxon>Bacillati</taxon>
        <taxon>Cyanobacteriota</taxon>
        <taxon>Cyanophyceae</taxon>
        <taxon>Synechococcales</taxon>
        <taxon>Prochlorococcaceae</taxon>
        <taxon>Prochlorococcus</taxon>
    </lineage>
</organism>
<dbReference type="KEGG" id="pmn:PMN2A_1684"/>
<dbReference type="AlphaFoldDB" id="Q46H60"/>
<name>Q46H60_PROMT</name>
<evidence type="ECO:0000313" key="1">
    <source>
        <dbReference type="EMBL" id="AAZ59172.1"/>
    </source>
</evidence>
<sequence length="331" mass="38625">MDDNWNFLLSEFRRLGGVADNVFQKEGEYGRGIFSVNPSLRARIFTPSKLMIKKDDIYLEDNKLRIKKDKEYNQEIRNFFNFYQDNFSWGSGGKETTELFERGLSLFNSNLKELIKKYALVDIDERHKGTWNNVIKKQFLNARVFKFKNSSVVVPIVELVNHKVRSFPFITNKDGISTPNYPAVNGELRHSYSRISPLSRFFYQGFFSEESIIFSIPLSINIEDLGIHIVCKGMSINDDSMKIERSGKKIILEGLPIADVNHPRLPYEYFDEILRKIDHINIPQDFLLKIFQLNISIRNKVINESKLIDNEVSKILTKLMHYEINLISSHN</sequence>
<dbReference type="Proteomes" id="UP000002535">
    <property type="component" value="Chromosome"/>
</dbReference>
<dbReference type="RefSeq" id="WP_011294318.1">
    <property type="nucleotide sequence ID" value="NC_007335.2"/>
</dbReference>
<proteinExistence type="predicted"/>
<dbReference type="OrthoDB" id="9177782at2"/>
<protein>
    <submittedName>
        <fullName evidence="1">Uncharacterized protein</fullName>
    </submittedName>
</protein>
<accession>Q46H60</accession>
<keyword evidence="2" id="KW-1185">Reference proteome</keyword>